<evidence type="ECO:0000313" key="2">
    <source>
        <dbReference type="EMBL" id="RHY36550.1"/>
    </source>
</evidence>
<name>A0A397C5F4_APHAT</name>
<gene>
    <name evidence="2" type="ORF">DYB38_002944</name>
</gene>
<dbReference type="EMBL" id="QUTC01012505">
    <property type="protein sequence ID" value="RHY36550.1"/>
    <property type="molecule type" value="Genomic_DNA"/>
</dbReference>
<dbReference type="AlphaFoldDB" id="A0A397C5F4"/>
<evidence type="ECO:0000256" key="1">
    <source>
        <dbReference type="SAM" id="MobiDB-lite"/>
    </source>
</evidence>
<dbReference type="Proteomes" id="UP000265716">
    <property type="component" value="Unassembled WGS sequence"/>
</dbReference>
<protein>
    <submittedName>
        <fullName evidence="2">Uncharacterized protein</fullName>
    </submittedName>
</protein>
<sequence length="290" mass="31823">MPSSIQAVHAARERTWNASTHLASKRVLVVAVEQYDRRAAYRPVKTPARRPQVEGDAGNKQSCNVSSNLSNLHPKQHTSVSVESTPESVVCVYRPRVEGDAGNKLSCNISSNLHPNQHATVSVVDGTPESAVVVQVSSCDVDAAVVKVPWWSFRALTKYLKEVFATICLKLRLDISTTIDDKAEPTVDSESVDIAPCDVQDEEATSATPRWWSATPRWWSSMFHSVATCMTKAWRALRSVGTYLVKAATALLLSVYELVDASYMHWGDGASSAVDTPRQETATSTLIYRS</sequence>
<evidence type="ECO:0000313" key="3">
    <source>
        <dbReference type="Proteomes" id="UP000265716"/>
    </source>
</evidence>
<reference evidence="2 3" key="1">
    <citation type="submission" date="2018-08" db="EMBL/GenBank/DDBJ databases">
        <title>Aphanomyces genome sequencing and annotation.</title>
        <authorList>
            <person name="Minardi D."/>
            <person name="Oidtmann B."/>
            <person name="Van Der Giezen M."/>
            <person name="Studholme D.J."/>
        </authorList>
    </citation>
    <scope>NUCLEOTIDE SEQUENCE [LARGE SCALE GENOMIC DNA]</scope>
    <source>
        <strain evidence="2 3">SA</strain>
    </source>
</reference>
<accession>A0A397C5F4</accession>
<proteinExistence type="predicted"/>
<feature type="region of interest" description="Disordered" evidence="1">
    <location>
        <begin position="42"/>
        <end position="64"/>
    </location>
</feature>
<dbReference type="VEuPathDB" id="FungiDB:H257_06558"/>
<comment type="caution">
    <text evidence="2">The sequence shown here is derived from an EMBL/GenBank/DDBJ whole genome shotgun (WGS) entry which is preliminary data.</text>
</comment>
<organism evidence="2 3">
    <name type="scientific">Aphanomyces astaci</name>
    <name type="common">Crayfish plague agent</name>
    <dbReference type="NCBI Taxonomy" id="112090"/>
    <lineage>
        <taxon>Eukaryota</taxon>
        <taxon>Sar</taxon>
        <taxon>Stramenopiles</taxon>
        <taxon>Oomycota</taxon>
        <taxon>Saprolegniomycetes</taxon>
        <taxon>Saprolegniales</taxon>
        <taxon>Verrucalvaceae</taxon>
        <taxon>Aphanomyces</taxon>
    </lineage>
</organism>